<dbReference type="eggNOG" id="KOG0865">
    <property type="taxonomic scope" value="Eukaryota"/>
</dbReference>
<dbReference type="InterPro" id="IPR002130">
    <property type="entry name" value="Cyclophilin-type_PPIase_dom"/>
</dbReference>
<feature type="compositionally biased region" description="Basic and acidic residues" evidence="6">
    <location>
        <begin position="163"/>
        <end position="172"/>
    </location>
</feature>
<evidence type="ECO:0000313" key="9">
    <source>
        <dbReference type="Proteomes" id="UP000006038"/>
    </source>
</evidence>
<dbReference type="GO" id="GO:0016018">
    <property type="term" value="F:cyclosporin A binding"/>
    <property type="evidence" value="ECO:0007669"/>
    <property type="project" value="TreeGrafter"/>
</dbReference>
<feature type="domain" description="PPIase cyclophilin-type" evidence="7">
    <location>
        <begin position="14"/>
        <end position="157"/>
    </location>
</feature>
<dbReference type="PROSITE" id="PS50072">
    <property type="entry name" value="CSA_PPIASE_2"/>
    <property type="match status" value="1"/>
</dbReference>
<dbReference type="HOGENOM" id="CLU_1301362_0_0_1"/>
<comment type="function">
    <text evidence="5">PPIases accelerate the folding of proteins. It catalyzes the cis-trans isomerization of proline imidic peptide bonds in oligopeptides.</text>
</comment>
<dbReference type="InterPro" id="IPR020892">
    <property type="entry name" value="Cyclophilin-type_PPIase_CS"/>
</dbReference>
<name>J3N104_ORYBR</name>
<comment type="similarity">
    <text evidence="2 5">Belongs to the cyclophilin-type PPIase family.</text>
</comment>
<protein>
    <recommendedName>
        <fullName evidence="5">Peptidyl-prolyl cis-trans isomerase</fullName>
        <shortName evidence="5">PPIase</shortName>
        <ecNumber evidence="5">5.2.1.8</ecNumber>
    </recommendedName>
</protein>
<dbReference type="GO" id="GO:0005737">
    <property type="term" value="C:cytoplasm"/>
    <property type="evidence" value="ECO:0007669"/>
    <property type="project" value="TreeGrafter"/>
</dbReference>
<dbReference type="PANTHER" id="PTHR11071:SF528">
    <property type="entry name" value="PEPTIDYL-PROLYL CIS-TRANS ISOMERASE"/>
    <property type="match status" value="1"/>
</dbReference>
<dbReference type="SUPFAM" id="SSF50891">
    <property type="entry name" value="Cyclophilin-like"/>
    <property type="match status" value="1"/>
</dbReference>
<organism evidence="8">
    <name type="scientific">Oryza brachyantha</name>
    <name type="common">malo sina</name>
    <dbReference type="NCBI Taxonomy" id="4533"/>
    <lineage>
        <taxon>Eukaryota</taxon>
        <taxon>Viridiplantae</taxon>
        <taxon>Streptophyta</taxon>
        <taxon>Embryophyta</taxon>
        <taxon>Tracheophyta</taxon>
        <taxon>Spermatophyta</taxon>
        <taxon>Magnoliopsida</taxon>
        <taxon>Liliopsida</taxon>
        <taxon>Poales</taxon>
        <taxon>Poaceae</taxon>
        <taxon>BOP clade</taxon>
        <taxon>Oryzoideae</taxon>
        <taxon>Oryzeae</taxon>
        <taxon>Oryzinae</taxon>
        <taxon>Oryza</taxon>
    </lineage>
</organism>
<dbReference type="GO" id="GO:0003755">
    <property type="term" value="F:peptidyl-prolyl cis-trans isomerase activity"/>
    <property type="evidence" value="ECO:0007669"/>
    <property type="project" value="UniProtKB-UniRule"/>
</dbReference>
<sequence length="212" mass="23676">MASWSSSKTNPRVFLDIDIGGERAGRVVIELFADKVPRTAENFRRLCTGECGPGRSGKNKLHYKGSTFHRVVPGFMCQGGDITAGNGTGGKSALDGAGRYFEDEGGFQVRHDGPGVVSMANAGPDTNGSQFFITVGAAAGRPPRRVRPRRRRDGRRARRRPDRHLERQDGEARRHRRLRRTGLENTYVSVRFYVYIPVSIRTVHTYVCYTYS</sequence>
<dbReference type="PANTHER" id="PTHR11071">
    <property type="entry name" value="PEPTIDYL-PROLYL CIS-TRANS ISOMERASE"/>
    <property type="match status" value="1"/>
</dbReference>
<evidence type="ECO:0000256" key="5">
    <source>
        <dbReference type="RuleBase" id="RU363019"/>
    </source>
</evidence>
<dbReference type="PRINTS" id="PR00153">
    <property type="entry name" value="CSAPPISMRASE"/>
</dbReference>
<evidence type="ECO:0000313" key="8">
    <source>
        <dbReference type="EnsemblPlants" id="OB10G12020.1"/>
    </source>
</evidence>
<dbReference type="PROSITE" id="PS00170">
    <property type="entry name" value="CSA_PPIASE_1"/>
    <property type="match status" value="1"/>
</dbReference>
<keyword evidence="3 5" id="KW-0697">Rotamase</keyword>
<dbReference type="Proteomes" id="UP000006038">
    <property type="component" value="Chromosome 10"/>
</dbReference>
<dbReference type="STRING" id="4533.J3N104"/>
<evidence type="ECO:0000256" key="2">
    <source>
        <dbReference type="ARBA" id="ARBA00007365"/>
    </source>
</evidence>
<comment type="catalytic activity">
    <reaction evidence="1 5">
        <text>[protein]-peptidylproline (omega=180) = [protein]-peptidylproline (omega=0)</text>
        <dbReference type="Rhea" id="RHEA:16237"/>
        <dbReference type="Rhea" id="RHEA-COMP:10747"/>
        <dbReference type="Rhea" id="RHEA-COMP:10748"/>
        <dbReference type="ChEBI" id="CHEBI:83833"/>
        <dbReference type="ChEBI" id="CHEBI:83834"/>
        <dbReference type="EC" id="5.2.1.8"/>
    </reaction>
</comment>
<feature type="region of interest" description="Disordered" evidence="6">
    <location>
        <begin position="137"/>
        <end position="174"/>
    </location>
</feature>
<evidence type="ECO:0000256" key="3">
    <source>
        <dbReference type="ARBA" id="ARBA00023110"/>
    </source>
</evidence>
<keyword evidence="4 5" id="KW-0413">Isomerase</keyword>
<dbReference type="Pfam" id="PF00160">
    <property type="entry name" value="Pro_isomerase"/>
    <property type="match status" value="1"/>
</dbReference>
<evidence type="ECO:0000256" key="6">
    <source>
        <dbReference type="SAM" id="MobiDB-lite"/>
    </source>
</evidence>
<dbReference type="Gene3D" id="2.40.100.10">
    <property type="entry name" value="Cyclophilin-like"/>
    <property type="match status" value="1"/>
</dbReference>
<dbReference type="EnsemblPlants" id="OB10G12020.1">
    <property type="protein sequence ID" value="OB10G12020.1"/>
    <property type="gene ID" value="OB10G12020"/>
</dbReference>
<dbReference type="GO" id="GO:0006457">
    <property type="term" value="P:protein folding"/>
    <property type="evidence" value="ECO:0007669"/>
    <property type="project" value="InterPro"/>
</dbReference>
<evidence type="ECO:0000256" key="1">
    <source>
        <dbReference type="ARBA" id="ARBA00000971"/>
    </source>
</evidence>
<keyword evidence="9" id="KW-1185">Reference proteome</keyword>
<dbReference type="InterPro" id="IPR029000">
    <property type="entry name" value="Cyclophilin-like_dom_sf"/>
</dbReference>
<proteinExistence type="inferred from homology"/>
<dbReference type="EC" id="5.2.1.8" evidence="5"/>
<dbReference type="Gramene" id="OB10G12020.1">
    <property type="protein sequence ID" value="OB10G12020.1"/>
    <property type="gene ID" value="OB10G12020"/>
</dbReference>
<reference evidence="8" key="2">
    <citation type="submission" date="2013-04" db="UniProtKB">
        <authorList>
            <consortium name="EnsemblPlants"/>
        </authorList>
    </citation>
    <scope>IDENTIFICATION</scope>
</reference>
<accession>J3N104</accession>
<feature type="compositionally biased region" description="Basic residues" evidence="6">
    <location>
        <begin position="142"/>
        <end position="162"/>
    </location>
</feature>
<dbReference type="FunFam" id="2.40.100.10:FF:000025">
    <property type="entry name" value="Peptidyl-prolyl cis-trans isomerase CYP19-2"/>
    <property type="match status" value="1"/>
</dbReference>
<reference evidence="8" key="1">
    <citation type="journal article" date="2013" name="Nat. Commun.">
        <title>Whole-genome sequencing of Oryza brachyantha reveals mechanisms underlying Oryza genome evolution.</title>
        <authorList>
            <person name="Chen J."/>
            <person name="Huang Q."/>
            <person name="Gao D."/>
            <person name="Wang J."/>
            <person name="Lang Y."/>
            <person name="Liu T."/>
            <person name="Li B."/>
            <person name="Bai Z."/>
            <person name="Luis Goicoechea J."/>
            <person name="Liang C."/>
            <person name="Chen C."/>
            <person name="Zhang W."/>
            <person name="Sun S."/>
            <person name="Liao Y."/>
            <person name="Zhang X."/>
            <person name="Yang L."/>
            <person name="Song C."/>
            <person name="Wang M."/>
            <person name="Shi J."/>
            <person name="Liu G."/>
            <person name="Liu J."/>
            <person name="Zhou H."/>
            <person name="Zhou W."/>
            <person name="Yu Q."/>
            <person name="An N."/>
            <person name="Chen Y."/>
            <person name="Cai Q."/>
            <person name="Wang B."/>
            <person name="Liu B."/>
            <person name="Min J."/>
            <person name="Huang Y."/>
            <person name="Wu H."/>
            <person name="Li Z."/>
            <person name="Zhang Y."/>
            <person name="Yin Y."/>
            <person name="Song W."/>
            <person name="Jiang J."/>
            <person name="Jackson S.A."/>
            <person name="Wing R.A."/>
            <person name="Wang J."/>
            <person name="Chen M."/>
        </authorList>
    </citation>
    <scope>NUCLEOTIDE SEQUENCE [LARGE SCALE GENOMIC DNA]</scope>
    <source>
        <strain evidence="8">cv. IRGC 101232</strain>
    </source>
</reference>
<evidence type="ECO:0000256" key="4">
    <source>
        <dbReference type="ARBA" id="ARBA00023235"/>
    </source>
</evidence>
<evidence type="ECO:0000259" key="7">
    <source>
        <dbReference type="PROSITE" id="PS50072"/>
    </source>
</evidence>
<dbReference type="AlphaFoldDB" id="J3N104"/>